<keyword evidence="3 5" id="KW-0863">Zinc-finger</keyword>
<protein>
    <recommendedName>
        <fullName evidence="7">C2H2-type domain-containing protein</fullName>
    </recommendedName>
</protein>
<dbReference type="PANTHER" id="PTHR24379">
    <property type="entry name" value="KRAB AND ZINC FINGER DOMAIN-CONTAINING"/>
    <property type="match status" value="1"/>
</dbReference>
<organism evidence="8 9">
    <name type="scientific">Candidula unifasciata</name>
    <dbReference type="NCBI Taxonomy" id="100452"/>
    <lineage>
        <taxon>Eukaryota</taxon>
        <taxon>Metazoa</taxon>
        <taxon>Spiralia</taxon>
        <taxon>Lophotrochozoa</taxon>
        <taxon>Mollusca</taxon>
        <taxon>Gastropoda</taxon>
        <taxon>Heterobranchia</taxon>
        <taxon>Euthyneura</taxon>
        <taxon>Panpulmonata</taxon>
        <taxon>Eupulmonata</taxon>
        <taxon>Stylommatophora</taxon>
        <taxon>Helicina</taxon>
        <taxon>Helicoidea</taxon>
        <taxon>Geomitridae</taxon>
        <taxon>Candidula</taxon>
    </lineage>
</organism>
<evidence type="ECO:0000256" key="6">
    <source>
        <dbReference type="SAM" id="MobiDB-lite"/>
    </source>
</evidence>
<keyword evidence="2" id="KW-0677">Repeat</keyword>
<keyword evidence="1" id="KW-0479">Metal-binding</keyword>
<dbReference type="AlphaFoldDB" id="A0A8S3Z716"/>
<name>A0A8S3Z716_9EUPU</name>
<dbReference type="Pfam" id="PF13909">
    <property type="entry name" value="zf-H2C2_5"/>
    <property type="match status" value="1"/>
</dbReference>
<evidence type="ECO:0000256" key="1">
    <source>
        <dbReference type="ARBA" id="ARBA00022723"/>
    </source>
</evidence>
<keyword evidence="9" id="KW-1185">Reference proteome</keyword>
<evidence type="ECO:0000256" key="5">
    <source>
        <dbReference type="PROSITE-ProRule" id="PRU00042"/>
    </source>
</evidence>
<evidence type="ECO:0000259" key="7">
    <source>
        <dbReference type="PROSITE" id="PS50157"/>
    </source>
</evidence>
<feature type="compositionally biased region" description="Acidic residues" evidence="6">
    <location>
        <begin position="176"/>
        <end position="186"/>
    </location>
</feature>
<keyword evidence="4" id="KW-0862">Zinc</keyword>
<dbReference type="PROSITE" id="PS00028">
    <property type="entry name" value="ZINC_FINGER_C2H2_1"/>
    <property type="match status" value="1"/>
</dbReference>
<dbReference type="InterPro" id="IPR036236">
    <property type="entry name" value="Znf_C2H2_sf"/>
</dbReference>
<dbReference type="Proteomes" id="UP000678393">
    <property type="component" value="Unassembled WGS sequence"/>
</dbReference>
<gene>
    <name evidence="8" type="ORF">CUNI_LOCUS10842</name>
</gene>
<dbReference type="Gene3D" id="3.30.160.60">
    <property type="entry name" value="Classic Zinc Finger"/>
    <property type="match status" value="3"/>
</dbReference>
<feature type="domain" description="C2H2-type" evidence="7">
    <location>
        <begin position="104"/>
        <end position="131"/>
    </location>
</feature>
<sequence length="193" mass="22263">MVFPVNSHDTSANQGYGRKLFPCLHCRYTTDRRNNLKRHMLTMHQTSARMLECCGIIFNTKALLREHAMVFHYHGYTCYFCGRRFCRKALLKRHLSVHNGQKDFICDVCDYATSHKSNLERHRKVHSRQDDGKEGEDGGRYHGDDTQLYHDDGRSNGSEAVSHDDVSGDELSVCSDYEDDDDDTDVEINVHSD</sequence>
<evidence type="ECO:0000256" key="4">
    <source>
        <dbReference type="ARBA" id="ARBA00022833"/>
    </source>
</evidence>
<comment type="caution">
    <text evidence="8">The sequence shown here is derived from an EMBL/GenBank/DDBJ whole genome shotgun (WGS) entry which is preliminary data.</text>
</comment>
<reference evidence="8" key="1">
    <citation type="submission" date="2021-04" db="EMBL/GenBank/DDBJ databases">
        <authorList>
            <consortium name="Molecular Ecology Group"/>
        </authorList>
    </citation>
    <scope>NUCLEOTIDE SEQUENCE</scope>
</reference>
<dbReference type="PANTHER" id="PTHR24379:SF121">
    <property type="entry name" value="C2H2-TYPE DOMAIN-CONTAINING PROTEIN"/>
    <property type="match status" value="1"/>
</dbReference>
<dbReference type="Pfam" id="PF00096">
    <property type="entry name" value="zf-C2H2"/>
    <property type="match status" value="2"/>
</dbReference>
<accession>A0A8S3Z716</accession>
<dbReference type="FunFam" id="3.30.160.60:FF:001601">
    <property type="entry name" value="Uncharacterized protein, isoform A"/>
    <property type="match status" value="1"/>
</dbReference>
<dbReference type="PROSITE" id="PS50157">
    <property type="entry name" value="ZINC_FINGER_C2H2_2"/>
    <property type="match status" value="2"/>
</dbReference>
<feature type="compositionally biased region" description="Basic and acidic residues" evidence="6">
    <location>
        <begin position="127"/>
        <end position="154"/>
    </location>
</feature>
<proteinExistence type="predicted"/>
<evidence type="ECO:0000313" key="8">
    <source>
        <dbReference type="EMBL" id="CAG5125284.1"/>
    </source>
</evidence>
<feature type="domain" description="C2H2-type" evidence="7">
    <location>
        <begin position="76"/>
        <end position="103"/>
    </location>
</feature>
<dbReference type="EMBL" id="CAJHNH020002005">
    <property type="protein sequence ID" value="CAG5125284.1"/>
    <property type="molecule type" value="Genomic_DNA"/>
</dbReference>
<evidence type="ECO:0000313" key="9">
    <source>
        <dbReference type="Proteomes" id="UP000678393"/>
    </source>
</evidence>
<dbReference type="SMART" id="SM00355">
    <property type="entry name" value="ZnF_C2H2"/>
    <property type="match status" value="4"/>
</dbReference>
<dbReference type="InterPro" id="IPR013087">
    <property type="entry name" value="Znf_C2H2_type"/>
</dbReference>
<dbReference type="GO" id="GO:0008270">
    <property type="term" value="F:zinc ion binding"/>
    <property type="evidence" value="ECO:0007669"/>
    <property type="project" value="UniProtKB-KW"/>
</dbReference>
<dbReference type="SUPFAM" id="SSF57667">
    <property type="entry name" value="beta-beta-alpha zinc fingers"/>
    <property type="match status" value="2"/>
</dbReference>
<dbReference type="OrthoDB" id="3561125at2759"/>
<evidence type="ECO:0000256" key="2">
    <source>
        <dbReference type="ARBA" id="ARBA00022737"/>
    </source>
</evidence>
<feature type="region of interest" description="Disordered" evidence="6">
    <location>
        <begin position="120"/>
        <end position="193"/>
    </location>
</feature>
<evidence type="ECO:0000256" key="3">
    <source>
        <dbReference type="ARBA" id="ARBA00022771"/>
    </source>
</evidence>